<feature type="transmembrane region" description="Helical" evidence="7">
    <location>
        <begin position="372"/>
        <end position="390"/>
    </location>
</feature>
<dbReference type="Gene3D" id="1.20.1250.20">
    <property type="entry name" value="MFS general substrate transporter like domains"/>
    <property type="match status" value="1"/>
</dbReference>
<dbReference type="PROSITE" id="PS50850">
    <property type="entry name" value="MFS"/>
    <property type="match status" value="1"/>
</dbReference>
<feature type="transmembrane region" description="Helical" evidence="7">
    <location>
        <begin position="23"/>
        <end position="42"/>
    </location>
</feature>
<keyword evidence="6 7" id="KW-0472">Membrane</keyword>
<feature type="domain" description="Major facilitator superfamily (MFS) profile" evidence="8">
    <location>
        <begin position="29"/>
        <end position="476"/>
    </location>
</feature>
<evidence type="ECO:0000313" key="9">
    <source>
        <dbReference type="EMBL" id="GHP13765.1"/>
    </source>
</evidence>
<evidence type="ECO:0000256" key="4">
    <source>
        <dbReference type="ARBA" id="ARBA00022692"/>
    </source>
</evidence>
<dbReference type="Proteomes" id="UP000604765">
    <property type="component" value="Unassembled WGS sequence"/>
</dbReference>
<keyword evidence="2" id="KW-0813">Transport</keyword>
<dbReference type="InterPro" id="IPR036259">
    <property type="entry name" value="MFS_trans_sf"/>
</dbReference>
<feature type="transmembrane region" description="Helical" evidence="7">
    <location>
        <begin position="124"/>
        <end position="145"/>
    </location>
</feature>
<evidence type="ECO:0000256" key="5">
    <source>
        <dbReference type="ARBA" id="ARBA00022989"/>
    </source>
</evidence>
<keyword evidence="10" id="KW-1185">Reference proteome</keyword>
<organism evidence="9 10">
    <name type="scientific">Lentilactobacillus fungorum</name>
    <dbReference type="NCBI Taxonomy" id="2201250"/>
    <lineage>
        <taxon>Bacteria</taxon>
        <taxon>Bacillati</taxon>
        <taxon>Bacillota</taxon>
        <taxon>Bacilli</taxon>
        <taxon>Lactobacillales</taxon>
        <taxon>Lactobacillaceae</taxon>
        <taxon>Lentilactobacillus</taxon>
    </lineage>
</organism>
<evidence type="ECO:0000256" key="6">
    <source>
        <dbReference type="ARBA" id="ARBA00023136"/>
    </source>
</evidence>
<keyword evidence="4 7" id="KW-0812">Transmembrane</keyword>
<comment type="subcellular location">
    <subcellularLocation>
        <location evidence="1">Cell membrane</location>
        <topology evidence="1">Multi-pass membrane protein</topology>
    </subcellularLocation>
</comment>
<dbReference type="NCBIfam" id="TIGR00711">
    <property type="entry name" value="efflux_EmrB"/>
    <property type="match status" value="1"/>
</dbReference>
<comment type="caution">
    <text evidence="9">The sequence shown here is derived from an EMBL/GenBank/DDBJ whole genome shotgun (WGS) entry which is preliminary data.</text>
</comment>
<feature type="transmembrane region" description="Helical" evidence="7">
    <location>
        <begin position="215"/>
        <end position="235"/>
    </location>
</feature>
<dbReference type="PRINTS" id="PR01036">
    <property type="entry name" value="TCRTETB"/>
</dbReference>
<dbReference type="InterPro" id="IPR011701">
    <property type="entry name" value="MFS"/>
</dbReference>
<evidence type="ECO:0000259" key="8">
    <source>
        <dbReference type="PROSITE" id="PS50850"/>
    </source>
</evidence>
<evidence type="ECO:0000313" key="10">
    <source>
        <dbReference type="Proteomes" id="UP000604765"/>
    </source>
</evidence>
<dbReference type="PANTHER" id="PTHR42718:SF43">
    <property type="entry name" value="LINCOMYCIN RESISTANCE PROTEIN LMRB"/>
    <property type="match status" value="1"/>
</dbReference>
<name>A0ABQ3VXX7_9LACO</name>
<keyword evidence="3" id="KW-1003">Cell membrane</keyword>
<feature type="transmembrane region" description="Helical" evidence="7">
    <location>
        <begin position="419"/>
        <end position="438"/>
    </location>
</feature>
<feature type="transmembrane region" description="Helical" evidence="7">
    <location>
        <begin position="62"/>
        <end position="83"/>
    </location>
</feature>
<feature type="transmembrane region" description="Helical" evidence="7">
    <location>
        <begin position="313"/>
        <end position="335"/>
    </location>
</feature>
<evidence type="ECO:0000256" key="3">
    <source>
        <dbReference type="ARBA" id="ARBA00022475"/>
    </source>
</evidence>
<feature type="transmembrane region" description="Helical" evidence="7">
    <location>
        <begin position="157"/>
        <end position="177"/>
    </location>
</feature>
<feature type="transmembrane region" description="Helical" evidence="7">
    <location>
        <begin position="241"/>
        <end position="261"/>
    </location>
</feature>
<feature type="transmembrane region" description="Helical" evidence="7">
    <location>
        <begin position="95"/>
        <end position="118"/>
    </location>
</feature>
<dbReference type="InterPro" id="IPR020846">
    <property type="entry name" value="MFS_dom"/>
</dbReference>
<feature type="transmembrane region" description="Helical" evidence="7">
    <location>
        <begin position="450"/>
        <end position="472"/>
    </location>
</feature>
<dbReference type="Gene3D" id="1.20.1720.10">
    <property type="entry name" value="Multidrug resistance protein D"/>
    <property type="match status" value="1"/>
</dbReference>
<keyword evidence="5 7" id="KW-1133">Transmembrane helix</keyword>
<protein>
    <submittedName>
        <fullName evidence="9">MFS transporter</fullName>
    </submittedName>
</protein>
<dbReference type="Pfam" id="PF07690">
    <property type="entry name" value="MFS_1"/>
    <property type="match status" value="1"/>
</dbReference>
<sequence length="479" mass="51197">MEKSLNPNESVTQKKKEVAAKPVAKPFLAMIGMLIGGFVGMLSETSLNIALPSLMTELHVSIGTIQWLVTGYMLVIGIILPMSSLLSRWFSTRQLILFGLIDFIVGAVISAMAPNFGILLIGRMIQGIATGLILPLVFTVATLIFPPYKLGSAMGMIGLVIMFAPAIGPTLAGMILGLLSWHWIFWLFVPFLLIGFYLAYRYLPNVGNVTKPKVDSFSILLSALGFGGLVTAASLAGNAGWGSLEVIGTLIIALVLLAWYIRRQVVSSTPILNFNIFANKQFTTGTLLVMLNFAIILSSMYLLPMFWQNGLAIPVALTGIVMLPGGVINAVVSANAGRFSDLVSPKLLILLGYGTTIIGLILLMLTRATSPMWYVIIGHIVVMIGAPLAMSPSQTFGLSALNQATSSDGSTIMNTFQQIIGAVATAIATSLLAFGQQLSNGDHQIAFTTGFHVGLMFTLIVAIVAFLVALTIKKPRQTN</sequence>
<proteinExistence type="predicted"/>
<feature type="transmembrane region" description="Helical" evidence="7">
    <location>
        <begin position="282"/>
        <end position="307"/>
    </location>
</feature>
<dbReference type="PANTHER" id="PTHR42718">
    <property type="entry name" value="MAJOR FACILITATOR SUPERFAMILY MULTIDRUG TRANSPORTER MFSC"/>
    <property type="match status" value="1"/>
</dbReference>
<dbReference type="SUPFAM" id="SSF103473">
    <property type="entry name" value="MFS general substrate transporter"/>
    <property type="match status" value="1"/>
</dbReference>
<dbReference type="RefSeq" id="WP_203629802.1">
    <property type="nucleotide sequence ID" value="NZ_BNJR01000012.1"/>
</dbReference>
<dbReference type="EMBL" id="BNJR01000012">
    <property type="protein sequence ID" value="GHP13765.1"/>
    <property type="molecule type" value="Genomic_DNA"/>
</dbReference>
<accession>A0ABQ3VXX7</accession>
<evidence type="ECO:0000256" key="7">
    <source>
        <dbReference type="SAM" id="Phobius"/>
    </source>
</evidence>
<dbReference type="InterPro" id="IPR004638">
    <property type="entry name" value="EmrB-like"/>
</dbReference>
<reference evidence="9 10" key="1">
    <citation type="journal article" date="2021" name="Int. J. Syst. Evol. Microbiol.">
        <title>Lentilactobacillus fungorum sp. nov., isolated from spent mushroom substrates.</title>
        <authorList>
            <person name="Tohno M."/>
            <person name="Tanizawa Y."/>
            <person name="Kojima Y."/>
            <person name="Sakamoto M."/>
            <person name="Ohkuma M."/>
            <person name="Kobayashi H."/>
        </authorList>
    </citation>
    <scope>NUCLEOTIDE SEQUENCE [LARGE SCALE GENOMIC DNA]</scope>
    <source>
        <strain evidence="9 10">YK48G</strain>
    </source>
</reference>
<gene>
    <name evidence="9" type="ORF">YK48G_11900</name>
</gene>
<evidence type="ECO:0000256" key="1">
    <source>
        <dbReference type="ARBA" id="ARBA00004651"/>
    </source>
</evidence>
<feature type="transmembrane region" description="Helical" evidence="7">
    <location>
        <begin position="347"/>
        <end position="366"/>
    </location>
</feature>
<evidence type="ECO:0000256" key="2">
    <source>
        <dbReference type="ARBA" id="ARBA00022448"/>
    </source>
</evidence>
<feature type="transmembrane region" description="Helical" evidence="7">
    <location>
        <begin position="183"/>
        <end position="203"/>
    </location>
</feature>